<dbReference type="GO" id="GO:0005737">
    <property type="term" value="C:cytoplasm"/>
    <property type="evidence" value="ECO:0007669"/>
    <property type="project" value="UniProtKB-SubCell"/>
</dbReference>
<keyword evidence="11" id="KW-0862">Zinc</keyword>
<comment type="similarity">
    <text evidence="7">Belongs to the gmhB family.</text>
</comment>
<feature type="binding site" evidence="9">
    <location>
        <begin position="101"/>
        <end position="102"/>
    </location>
    <ligand>
        <name>substrate</name>
    </ligand>
</feature>
<feature type="binding site" evidence="9">
    <location>
        <begin position="44"/>
        <end position="47"/>
    </location>
    <ligand>
        <name>substrate</name>
    </ligand>
</feature>
<dbReference type="Pfam" id="PF13242">
    <property type="entry name" value="Hydrolase_like"/>
    <property type="match status" value="1"/>
</dbReference>
<evidence type="ECO:0000256" key="8">
    <source>
        <dbReference type="PIRSR" id="PIRSR004682-1"/>
    </source>
</evidence>
<feature type="binding site" evidence="11">
    <location>
        <position position="128"/>
    </location>
    <ligand>
        <name>Mg(2+)</name>
        <dbReference type="ChEBI" id="CHEBI:18420"/>
    </ligand>
</feature>
<comment type="cofactor">
    <cofactor evidence="11">
        <name>Mg(2+)</name>
        <dbReference type="ChEBI" id="CHEBI:18420"/>
    </cofactor>
</comment>
<accession>A0A2N1PVH8</accession>
<dbReference type="Proteomes" id="UP000233256">
    <property type="component" value="Unassembled WGS sequence"/>
</dbReference>
<dbReference type="InterPro" id="IPR006549">
    <property type="entry name" value="HAD-SF_hydro_IIIA"/>
</dbReference>
<dbReference type="AlphaFoldDB" id="A0A2N1PVH8"/>
<dbReference type="CDD" id="cd07503">
    <property type="entry name" value="HAD_HisB-N"/>
    <property type="match status" value="1"/>
</dbReference>
<name>A0A2N1PVH8_9BACT</name>
<keyword evidence="5 7" id="KW-0119">Carbohydrate metabolism</keyword>
<dbReference type="InterPro" id="IPR023214">
    <property type="entry name" value="HAD_sf"/>
</dbReference>
<keyword evidence="2 7" id="KW-0963">Cytoplasm</keyword>
<keyword evidence="4 7" id="KW-0378">Hydrolase</keyword>
<feature type="site" description="Contributes to substrate recognition" evidence="10">
    <location>
        <position position="101"/>
    </location>
</feature>
<dbReference type="Gene3D" id="3.40.50.1000">
    <property type="entry name" value="HAD superfamily/HAD-like"/>
    <property type="match status" value="1"/>
</dbReference>
<evidence type="ECO:0000256" key="1">
    <source>
        <dbReference type="ARBA" id="ARBA00004496"/>
    </source>
</evidence>
<dbReference type="NCBIfam" id="TIGR01662">
    <property type="entry name" value="HAD-SF-IIIA"/>
    <property type="match status" value="1"/>
</dbReference>
<feature type="binding site" evidence="11">
    <location>
        <position position="85"/>
    </location>
    <ligand>
        <name>Zn(2+)</name>
        <dbReference type="ChEBI" id="CHEBI:29105"/>
    </ligand>
</feature>
<comment type="cofactor">
    <cofactor evidence="11">
        <name>Zn(2+)</name>
        <dbReference type="ChEBI" id="CHEBI:29105"/>
    </cofactor>
</comment>
<dbReference type="GO" id="GO:0005975">
    <property type="term" value="P:carbohydrate metabolic process"/>
    <property type="evidence" value="ECO:0007669"/>
    <property type="project" value="InterPro"/>
</dbReference>
<evidence type="ECO:0000256" key="2">
    <source>
        <dbReference type="ARBA" id="ARBA00022490"/>
    </source>
</evidence>
<dbReference type="InterPro" id="IPR004446">
    <property type="entry name" value="Heptose_bisP_phosphatase"/>
</dbReference>
<dbReference type="PANTHER" id="PTHR42891">
    <property type="entry name" value="D-GLYCERO-BETA-D-MANNO-HEPTOSE-1,7-BISPHOSPHATE 7-PHOSPHATASE"/>
    <property type="match status" value="1"/>
</dbReference>
<dbReference type="GO" id="GO:0046872">
    <property type="term" value="F:metal ion binding"/>
    <property type="evidence" value="ECO:0007669"/>
    <property type="project" value="UniProtKB-KW"/>
</dbReference>
<feature type="binding site" evidence="9">
    <location>
        <begin position="10"/>
        <end position="13"/>
    </location>
    <ligand>
        <name>substrate</name>
    </ligand>
</feature>
<keyword evidence="11" id="KW-0460">Magnesium</keyword>
<evidence type="ECO:0000256" key="7">
    <source>
        <dbReference type="PIRNR" id="PIRNR004682"/>
    </source>
</evidence>
<evidence type="ECO:0000256" key="11">
    <source>
        <dbReference type="PIRSR" id="PIRSR004682-4"/>
    </source>
</evidence>
<dbReference type="GO" id="GO:0016791">
    <property type="term" value="F:phosphatase activity"/>
    <property type="evidence" value="ECO:0007669"/>
    <property type="project" value="InterPro"/>
</dbReference>
<evidence type="ECO:0000256" key="10">
    <source>
        <dbReference type="PIRSR" id="PIRSR004682-3"/>
    </source>
</evidence>
<feature type="binding site" evidence="11">
    <location>
        <position position="2"/>
    </location>
    <ligand>
        <name>Mg(2+)</name>
        <dbReference type="ChEBI" id="CHEBI:18420"/>
    </ligand>
</feature>
<feature type="binding site" evidence="9">
    <location>
        <position position="128"/>
    </location>
    <ligand>
        <name>substrate</name>
    </ligand>
</feature>
<gene>
    <name evidence="12" type="ORF">CVV64_01650</name>
</gene>
<dbReference type="PIRSF" id="PIRSF004682">
    <property type="entry name" value="GmhB"/>
    <property type="match status" value="1"/>
</dbReference>
<feature type="site" description="Stabilizes the phosphoryl group" evidence="10">
    <location>
        <position position="102"/>
    </location>
</feature>
<feature type="binding site" evidence="11">
    <location>
        <position position="127"/>
    </location>
    <ligand>
        <name>Mg(2+)</name>
        <dbReference type="ChEBI" id="CHEBI:18420"/>
    </ligand>
</feature>
<feature type="binding site" evidence="11">
    <location>
        <position position="4"/>
    </location>
    <ligand>
        <name>Mg(2+)</name>
        <dbReference type="ChEBI" id="CHEBI:18420"/>
    </ligand>
</feature>
<evidence type="ECO:0000313" key="13">
    <source>
        <dbReference type="Proteomes" id="UP000233256"/>
    </source>
</evidence>
<evidence type="ECO:0000256" key="6">
    <source>
        <dbReference type="ARBA" id="ARBA00031828"/>
    </source>
</evidence>
<feature type="binding site" evidence="9">
    <location>
        <begin position="2"/>
        <end position="4"/>
    </location>
    <ligand>
        <name>substrate</name>
    </ligand>
</feature>
<proteinExistence type="inferred from homology"/>
<dbReference type="SUPFAM" id="SSF56784">
    <property type="entry name" value="HAD-like"/>
    <property type="match status" value="1"/>
</dbReference>
<keyword evidence="3 11" id="KW-0479">Metal-binding</keyword>
<feature type="binding site" evidence="11">
    <location>
        <position position="98"/>
    </location>
    <ligand>
        <name>Zn(2+)</name>
        <dbReference type="ChEBI" id="CHEBI:29105"/>
    </ligand>
</feature>
<feature type="active site" description="Proton donor" evidence="8">
    <location>
        <position position="4"/>
    </location>
</feature>
<feature type="binding site" evidence="11">
    <location>
        <position position="100"/>
    </location>
    <ligand>
        <name>Zn(2+)</name>
        <dbReference type="ChEBI" id="CHEBI:29105"/>
    </ligand>
</feature>
<protein>
    <recommendedName>
        <fullName evidence="6 7">D,D-heptose 1,7-bisphosphate phosphatase</fullName>
        <ecNumber evidence="7">3.1.3.-</ecNumber>
    </recommendedName>
</protein>
<comment type="subcellular location">
    <subcellularLocation>
        <location evidence="1 7">Cytoplasm</location>
    </subcellularLocation>
</comment>
<dbReference type="NCBIfam" id="TIGR01656">
    <property type="entry name" value="Histidinol-ppas"/>
    <property type="match status" value="1"/>
</dbReference>
<dbReference type="EC" id="3.1.3.-" evidence="7"/>
<evidence type="ECO:0000313" key="12">
    <source>
        <dbReference type="EMBL" id="PKK92345.1"/>
    </source>
</evidence>
<dbReference type="InterPro" id="IPR006543">
    <property type="entry name" value="Histidinol-phos"/>
</dbReference>
<comment type="caution">
    <text evidence="12">The sequence shown here is derived from an EMBL/GenBank/DDBJ whole genome shotgun (WGS) entry which is preliminary data.</text>
</comment>
<evidence type="ECO:0000256" key="9">
    <source>
        <dbReference type="PIRSR" id="PIRSR004682-2"/>
    </source>
</evidence>
<evidence type="ECO:0000256" key="4">
    <source>
        <dbReference type="ARBA" id="ARBA00022801"/>
    </source>
</evidence>
<organism evidence="12 13">
    <name type="scientific">Candidatus Wallbacteria bacterium HGW-Wallbacteria-1</name>
    <dbReference type="NCBI Taxonomy" id="2013854"/>
    <lineage>
        <taxon>Bacteria</taxon>
        <taxon>Candidatus Walliibacteriota</taxon>
    </lineage>
</organism>
<dbReference type="PANTHER" id="PTHR42891:SF1">
    <property type="entry name" value="D-GLYCERO-BETA-D-MANNO-HEPTOSE-1,7-BISPHOSPHATE 7-PHOSPHATASE"/>
    <property type="match status" value="1"/>
</dbReference>
<dbReference type="InterPro" id="IPR036412">
    <property type="entry name" value="HAD-like_sf"/>
</dbReference>
<evidence type="ECO:0000256" key="5">
    <source>
        <dbReference type="ARBA" id="ARBA00023277"/>
    </source>
</evidence>
<sequence length="186" mass="20518">MDRDGTVTREVGYVNHPSRLELIPGTAEAIRMLNEAGILAIITTNQAGVARGYFREEMIGMVHNRLEALLLEGDAHLDAIYYCPHHPSVGSPGYRVKCDCRKPAPGMIRSACQKFEIDLEKSYVVGDKNSDVAFAHSMGTKGVQVMTGYGLGEFEYGRQDWKAEPEYIAANLLEAVKWIISDIGLA</sequence>
<evidence type="ECO:0000256" key="3">
    <source>
        <dbReference type="ARBA" id="ARBA00022723"/>
    </source>
</evidence>
<dbReference type="EMBL" id="PGXC01000001">
    <property type="protein sequence ID" value="PKK92345.1"/>
    <property type="molecule type" value="Genomic_DNA"/>
</dbReference>
<feature type="site" description="Stabilizes the phosphoryl group" evidence="10">
    <location>
        <position position="44"/>
    </location>
</feature>
<feature type="active site" description="Nucleophile" evidence="8">
    <location>
        <position position="2"/>
    </location>
</feature>
<reference evidence="12 13" key="1">
    <citation type="journal article" date="2017" name="ISME J.">
        <title>Potential for microbial H2 and metal transformations associated with novel bacteria and archaea in deep terrestrial subsurface sediments.</title>
        <authorList>
            <person name="Hernsdorf A.W."/>
            <person name="Amano Y."/>
            <person name="Miyakawa K."/>
            <person name="Ise K."/>
            <person name="Suzuki Y."/>
            <person name="Anantharaman K."/>
            <person name="Probst A."/>
            <person name="Burstein D."/>
            <person name="Thomas B.C."/>
            <person name="Banfield J.F."/>
        </authorList>
    </citation>
    <scope>NUCLEOTIDE SEQUENCE [LARGE SCALE GENOMIC DNA]</scope>
    <source>
        <strain evidence="12">HGW-Wallbacteria-1</strain>
    </source>
</reference>
<feature type="binding site" evidence="11">
    <location>
        <position position="83"/>
    </location>
    <ligand>
        <name>Zn(2+)</name>
        <dbReference type="ChEBI" id="CHEBI:29105"/>
    </ligand>
</feature>